<keyword evidence="5" id="KW-0862">Zinc</keyword>
<dbReference type="PANTHER" id="PTHR23067">
    <property type="entry name" value="DOUBLE-STRANDED RNA-BINDING ZINC FINGER PROTEIN"/>
    <property type="match status" value="1"/>
</dbReference>
<dbReference type="Gene3D" id="3.30.160.60">
    <property type="entry name" value="Classic Zinc Finger"/>
    <property type="match status" value="4"/>
</dbReference>
<gene>
    <name evidence="9" type="primary">Znf385c</name>
    <name evidence="9" type="ORF">COCCOC_R01531</name>
</gene>
<dbReference type="InterPro" id="IPR013087">
    <property type="entry name" value="Znf_C2H2_type"/>
</dbReference>
<evidence type="ECO:0000256" key="3">
    <source>
        <dbReference type="ARBA" id="ARBA00022737"/>
    </source>
</evidence>
<protein>
    <submittedName>
        <fullName evidence="9">Z385C protein</fullName>
    </submittedName>
</protein>
<dbReference type="Pfam" id="PF12874">
    <property type="entry name" value="zf-met"/>
    <property type="match status" value="4"/>
</dbReference>
<feature type="domain" description="C2H2-type" evidence="8">
    <location>
        <begin position="178"/>
        <end position="200"/>
    </location>
</feature>
<organism evidence="9 10">
    <name type="scientific">Cochlearius cochlearius</name>
    <name type="common">Boat-billed heron</name>
    <dbReference type="NCBI Taxonomy" id="110676"/>
    <lineage>
        <taxon>Eukaryota</taxon>
        <taxon>Metazoa</taxon>
        <taxon>Chordata</taxon>
        <taxon>Craniata</taxon>
        <taxon>Vertebrata</taxon>
        <taxon>Euteleostomi</taxon>
        <taxon>Archelosauria</taxon>
        <taxon>Archosauria</taxon>
        <taxon>Dinosauria</taxon>
        <taxon>Saurischia</taxon>
        <taxon>Theropoda</taxon>
        <taxon>Coelurosauria</taxon>
        <taxon>Aves</taxon>
        <taxon>Neognathae</taxon>
        <taxon>Neoaves</taxon>
        <taxon>Aequornithes</taxon>
        <taxon>Pelecaniformes</taxon>
        <taxon>Ardeidae</taxon>
        <taxon>Cochlearius</taxon>
    </lineage>
</organism>
<dbReference type="PROSITE" id="PS00028">
    <property type="entry name" value="ZINC_FINGER_C2H2_1"/>
    <property type="match status" value="2"/>
</dbReference>
<comment type="caution">
    <text evidence="9">The sequence shown here is derived from an EMBL/GenBank/DDBJ whole genome shotgun (WGS) entry which is preliminary data.</text>
</comment>
<evidence type="ECO:0000256" key="5">
    <source>
        <dbReference type="ARBA" id="ARBA00022833"/>
    </source>
</evidence>
<evidence type="ECO:0000313" key="10">
    <source>
        <dbReference type="Proteomes" id="UP000525205"/>
    </source>
</evidence>
<evidence type="ECO:0000256" key="1">
    <source>
        <dbReference type="ARBA" id="ARBA00004123"/>
    </source>
</evidence>
<dbReference type="SMART" id="SM00451">
    <property type="entry name" value="ZnF_U1"/>
    <property type="match status" value="4"/>
</dbReference>
<dbReference type="GO" id="GO:0008270">
    <property type="term" value="F:zinc ion binding"/>
    <property type="evidence" value="ECO:0007669"/>
    <property type="project" value="UniProtKB-KW"/>
</dbReference>
<keyword evidence="3" id="KW-0677">Repeat</keyword>
<evidence type="ECO:0000256" key="4">
    <source>
        <dbReference type="ARBA" id="ARBA00022771"/>
    </source>
</evidence>
<keyword evidence="2" id="KW-0479">Metal-binding</keyword>
<feature type="compositionally biased region" description="Low complexity" evidence="7">
    <location>
        <begin position="234"/>
        <end position="247"/>
    </location>
</feature>
<evidence type="ECO:0000256" key="2">
    <source>
        <dbReference type="ARBA" id="ARBA00022723"/>
    </source>
</evidence>
<dbReference type="InterPro" id="IPR051845">
    <property type="entry name" value="Znf385"/>
</dbReference>
<evidence type="ECO:0000256" key="6">
    <source>
        <dbReference type="ARBA" id="ARBA00023242"/>
    </source>
</evidence>
<evidence type="ECO:0000313" key="9">
    <source>
        <dbReference type="EMBL" id="NXE78959.1"/>
    </source>
</evidence>
<dbReference type="SUPFAM" id="SSF57667">
    <property type="entry name" value="beta-beta-alpha zinc fingers"/>
    <property type="match status" value="4"/>
</dbReference>
<dbReference type="InterPro" id="IPR003604">
    <property type="entry name" value="Matrin/U1-like-C_Znf_C2H2"/>
</dbReference>
<keyword evidence="6" id="KW-0539">Nucleus</keyword>
<dbReference type="EMBL" id="VWPP01000258">
    <property type="protein sequence ID" value="NXE78959.1"/>
    <property type="molecule type" value="Genomic_DNA"/>
</dbReference>
<feature type="non-terminal residue" evidence="9">
    <location>
        <position position="1"/>
    </location>
</feature>
<keyword evidence="10" id="KW-1185">Reference proteome</keyword>
<dbReference type="GO" id="GO:0003676">
    <property type="term" value="F:nucleic acid binding"/>
    <property type="evidence" value="ECO:0007669"/>
    <property type="project" value="InterPro"/>
</dbReference>
<dbReference type="AlphaFoldDB" id="A0A7K8PHU4"/>
<feature type="region of interest" description="Disordered" evidence="7">
    <location>
        <begin position="391"/>
        <end position="414"/>
    </location>
</feature>
<feature type="non-terminal residue" evidence="9">
    <location>
        <position position="499"/>
    </location>
</feature>
<dbReference type="GO" id="GO:0005634">
    <property type="term" value="C:nucleus"/>
    <property type="evidence" value="ECO:0007669"/>
    <property type="project" value="UniProtKB-SubCell"/>
</dbReference>
<dbReference type="Proteomes" id="UP000525205">
    <property type="component" value="Unassembled WGS sequence"/>
</dbReference>
<evidence type="ECO:0000259" key="8">
    <source>
        <dbReference type="PROSITE" id="PS00028"/>
    </source>
</evidence>
<sequence length="499" mass="53313">HNPENGVRLVEAAGCPPSQPEQRMKREKKHQSFTLCEVCNIQLNSAAQAQIHYNGKSHQKRLKQLNKGKMPAAQGRSPSMGPRVPKGCPCSGTAAPLGLVRWIRPSGHSSPLLASLPIPGRPLHPPLDIKHFLTFRLNGTSPLNLFPNFNTMDPVQKAVISHTFGVPAPLKKKQFISCNICHLRFNSANQAEAHYKGHKHARRLKAIEAMKNKQKAAGAAAVAASRDGTADFAPSPEGSGEPGSTGTRAGGVAPLGSPPASELSEGTSDATSMASSAAQAAEAQAAESGSSVSSAPESEKEGKKSKQHLYCPTCKVTVNSLSQLEAHNTGAKHKSMLEGHSTQMRRGRGKLLSRAGHKSKRIGNKGSINIQNKAFHCQVCEIYVNSETQLKQHMSSRRHKDRLAGKPPKPKYSPYNKLQKNAALASKLALQKHLTKTLATRFLPSPLTAAAVCAMPGPLALRPAAATTLFQAPILGPALFRTPPAHVRTTPGPIVFAPY</sequence>
<feature type="domain" description="C2H2-type" evidence="8">
    <location>
        <begin position="377"/>
        <end position="399"/>
    </location>
</feature>
<evidence type="ECO:0000256" key="7">
    <source>
        <dbReference type="SAM" id="MobiDB-lite"/>
    </source>
</evidence>
<feature type="region of interest" description="Disordered" evidence="7">
    <location>
        <begin position="218"/>
        <end position="307"/>
    </location>
</feature>
<dbReference type="PANTHER" id="PTHR23067:SF6">
    <property type="entry name" value="ZINC FINGER PROTEIN 385C"/>
    <property type="match status" value="1"/>
</dbReference>
<comment type="subcellular location">
    <subcellularLocation>
        <location evidence="1">Nucleus</location>
    </subcellularLocation>
</comment>
<dbReference type="InterPro" id="IPR036236">
    <property type="entry name" value="Znf_C2H2_sf"/>
</dbReference>
<reference evidence="9 10" key="1">
    <citation type="submission" date="2019-09" db="EMBL/GenBank/DDBJ databases">
        <title>Bird 10,000 Genomes (B10K) Project - Family phase.</title>
        <authorList>
            <person name="Zhang G."/>
        </authorList>
    </citation>
    <scope>NUCLEOTIDE SEQUENCE [LARGE SCALE GENOMIC DNA]</scope>
    <source>
        <strain evidence="9">B10K-CU-031-03</strain>
        <tissue evidence="9">Muscle</tissue>
    </source>
</reference>
<feature type="compositionally biased region" description="Low complexity" evidence="7">
    <location>
        <begin position="268"/>
        <end position="296"/>
    </location>
</feature>
<name>A0A7K8PHU4_COCCO</name>
<dbReference type="SMART" id="SM00355">
    <property type="entry name" value="ZnF_C2H2"/>
    <property type="match status" value="4"/>
</dbReference>
<keyword evidence="4" id="KW-0863">Zinc-finger</keyword>
<accession>A0A7K8PHU4</accession>
<proteinExistence type="predicted"/>